<comment type="caution">
    <text evidence="3">The sequence shown here is derived from an EMBL/GenBank/DDBJ whole genome shotgun (WGS) entry which is preliminary data.</text>
</comment>
<dbReference type="InterPro" id="IPR011009">
    <property type="entry name" value="Kinase-like_dom_sf"/>
</dbReference>
<dbReference type="SMART" id="SM00220">
    <property type="entry name" value="S_TKc"/>
    <property type="match status" value="1"/>
</dbReference>
<dbReference type="InterPro" id="IPR050154">
    <property type="entry name" value="UbiB_kinase"/>
</dbReference>
<gene>
    <name evidence="3" type="ORF">FisN_8Lh270</name>
</gene>
<dbReference type="InterPro" id="IPR000719">
    <property type="entry name" value="Prot_kinase_dom"/>
</dbReference>
<dbReference type="GO" id="GO:0004672">
    <property type="term" value="F:protein kinase activity"/>
    <property type="evidence" value="ECO:0007669"/>
    <property type="project" value="InterPro"/>
</dbReference>
<evidence type="ECO:0000313" key="4">
    <source>
        <dbReference type="Proteomes" id="UP000198406"/>
    </source>
</evidence>
<sequence length="512" mass="58120">MTYMRSILRKRPIVSTSLIGGTSIIGFATAVEYRTERLAAQSNNPKNENNLALWLPRQYCWDHLNTYWAARPFTTWTRFAQVLTELSPLMGRYVWELVLFPDPEKTEEQQIQFASRLRESLTILGPVFVKAGQQLSIRPDLVPPPMLKELQKLCDAVQPIPDEIALEVIRNELGNLDELFEDMKLVAAASLGQVYKAKLKSNGEEVAIKVQRPDVRRTFSLDLLLLHRVGVMVDLFTATFTNQPPFHYKLYESFAKGSYSELDYENEAANQIRFRHELSIRQVPVVVPRVYQNLTKEQVITSQWIEGVKLADCPKEIINKLIPVGVELFLTQLLDIGAFHSDPHPGNLLVTTNGTLCLLDFGLCAEVDLRDRNSLTKTIVHLITRDFDALVSEDIKELGFLPQDFDTTELKPLLAKILTVGVMESGSDLRKRKKKLREISNELNEVFFRYPFSVPPFFALVTRGLGLLEGIALSGDPDFDIFQASAPYARRRAVALFGAEAFRRATQKTAEY</sequence>
<dbReference type="PROSITE" id="PS50011">
    <property type="entry name" value="PROTEIN_KINASE_DOM"/>
    <property type="match status" value="1"/>
</dbReference>
<evidence type="ECO:0000259" key="2">
    <source>
        <dbReference type="PROSITE" id="PS50011"/>
    </source>
</evidence>
<dbReference type="CDD" id="cd05121">
    <property type="entry name" value="ABC1_ADCK3-like"/>
    <property type="match status" value="1"/>
</dbReference>
<dbReference type="PANTHER" id="PTHR10566:SF117">
    <property type="entry name" value="UNUSUAL PROTEIN KINASE-RELATED"/>
    <property type="match status" value="1"/>
</dbReference>
<dbReference type="Gene3D" id="1.10.510.10">
    <property type="entry name" value="Transferase(Phosphotransferase) domain 1"/>
    <property type="match status" value="1"/>
</dbReference>
<evidence type="ECO:0000256" key="1">
    <source>
        <dbReference type="ARBA" id="ARBA00009670"/>
    </source>
</evidence>
<accession>A0A1Z5JNS8</accession>
<dbReference type="InterPro" id="IPR004147">
    <property type="entry name" value="ABC1_dom"/>
</dbReference>
<evidence type="ECO:0000313" key="3">
    <source>
        <dbReference type="EMBL" id="GAX15431.1"/>
    </source>
</evidence>
<proteinExistence type="inferred from homology"/>
<keyword evidence="4" id="KW-1185">Reference proteome</keyword>
<dbReference type="SUPFAM" id="SSF56112">
    <property type="entry name" value="Protein kinase-like (PK-like)"/>
    <property type="match status" value="1"/>
</dbReference>
<dbReference type="Pfam" id="PF03109">
    <property type="entry name" value="ABC1"/>
    <property type="match status" value="1"/>
</dbReference>
<dbReference type="InParanoid" id="A0A1Z5JNS8"/>
<dbReference type="OrthoDB" id="427480at2759"/>
<protein>
    <recommendedName>
        <fullName evidence="2">Protein kinase domain-containing protein</fullName>
    </recommendedName>
</protein>
<dbReference type="GO" id="GO:0005524">
    <property type="term" value="F:ATP binding"/>
    <property type="evidence" value="ECO:0007669"/>
    <property type="project" value="InterPro"/>
</dbReference>
<reference evidence="3 4" key="1">
    <citation type="journal article" date="2015" name="Plant Cell">
        <title>Oil accumulation by the oleaginous diatom Fistulifera solaris as revealed by the genome and transcriptome.</title>
        <authorList>
            <person name="Tanaka T."/>
            <person name="Maeda Y."/>
            <person name="Veluchamy A."/>
            <person name="Tanaka M."/>
            <person name="Abida H."/>
            <person name="Marechal E."/>
            <person name="Bowler C."/>
            <person name="Muto M."/>
            <person name="Sunaga Y."/>
            <person name="Tanaka M."/>
            <person name="Yoshino T."/>
            <person name="Taniguchi T."/>
            <person name="Fukuda Y."/>
            <person name="Nemoto M."/>
            <person name="Matsumoto M."/>
            <person name="Wong P.S."/>
            <person name="Aburatani S."/>
            <person name="Fujibuchi W."/>
        </authorList>
    </citation>
    <scope>NUCLEOTIDE SEQUENCE [LARGE SCALE GENOMIC DNA]</scope>
    <source>
        <strain evidence="3 4">JPCC DA0580</strain>
    </source>
</reference>
<feature type="domain" description="Protein kinase" evidence="2">
    <location>
        <begin position="180"/>
        <end position="512"/>
    </location>
</feature>
<dbReference type="EMBL" id="BDSP01000092">
    <property type="protein sequence ID" value="GAX15431.1"/>
    <property type="molecule type" value="Genomic_DNA"/>
</dbReference>
<name>A0A1Z5JNS8_FISSO</name>
<dbReference type="Proteomes" id="UP000198406">
    <property type="component" value="Unassembled WGS sequence"/>
</dbReference>
<dbReference type="PANTHER" id="PTHR10566">
    <property type="entry name" value="CHAPERONE-ACTIVITY OF BC1 COMPLEX CABC1 -RELATED"/>
    <property type="match status" value="1"/>
</dbReference>
<organism evidence="3 4">
    <name type="scientific">Fistulifera solaris</name>
    <name type="common">Oleaginous diatom</name>
    <dbReference type="NCBI Taxonomy" id="1519565"/>
    <lineage>
        <taxon>Eukaryota</taxon>
        <taxon>Sar</taxon>
        <taxon>Stramenopiles</taxon>
        <taxon>Ochrophyta</taxon>
        <taxon>Bacillariophyta</taxon>
        <taxon>Bacillariophyceae</taxon>
        <taxon>Bacillariophycidae</taxon>
        <taxon>Naviculales</taxon>
        <taxon>Naviculaceae</taxon>
        <taxon>Fistulifera</taxon>
    </lineage>
</organism>
<dbReference type="AlphaFoldDB" id="A0A1Z5JNS8"/>
<comment type="similarity">
    <text evidence="1">Belongs to the protein kinase superfamily. ADCK protein kinase family.</text>
</comment>